<evidence type="ECO:0000256" key="6">
    <source>
        <dbReference type="ARBA" id="ARBA00014679"/>
    </source>
</evidence>
<dbReference type="FunFam" id="3.40.1280.10:FF:000001">
    <property type="entry name" value="tRNA (guanine-N(1)-)-methyltransferase"/>
    <property type="match status" value="1"/>
</dbReference>
<evidence type="ECO:0000256" key="3">
    <source>
        <dbReference type="ARBA" id="ARBA00007630"/>
    </source>
</evidence>
<dbReference type="InterPro" id="IPR023148">
    <property type="entry name" value="tRNA_m1G_MeTrfase_C_sf"/>
</dbReference>
<dbReference type="AlphaFoldDB" id="A0A381NEI3"/>
<comment type="subunit">
    <text evidence="4">Homodimer.</text>
</comment>
<dbReference type="PANTHER" id="PTHR46417">
    <property type="entry name" value="TRNA (GUANINE-N(1)-)-METHYLTRANSFERASE"/>
    <property type="match status" value="1"/>
</dbReference>
<accession>A0A381NEI3</accession>
<organism evidence="16">
    <name type="scientific">marine metagenome</name>
    <dbReference type="NCBI Taxonomy" id="408172"/>
    <lineage>
        <taxon>unclassified sequences</taxon>
        <taxon>metagenomes</taxon>
        <taxon>ecological metagenomes</taxon>
    </lineage>
</organism>
<evidence type="ECO:0000259" key="15">
    <source>
        <dbReference type="Pfam" id="PF01746"/>
    </source>
</evidence>
<dbReference type="HAMAP" id="MF_00605">
    <property type="entry name" value="TrmD"/>
    <property type="match status" value="1"/>
</dbReference>
<name>A0A381NEI3_9ZZZZ</name>
<keyword evidence="11" id="KW-0819">tRNA processing</keyword>
<dbReference type="EC" id="2.1.1.228" evidence="5"/>
<dbReference type="GO" id="GO:0052906">
    <property type="term" value="F:tRNA (guanine(37)-N1)-methyltransferase activity"/>
    <property type="evidence" value="ECO:0007669"/>
    <property type="project" value="UniProtKB-EC"/>
</dbReference>
<dbReference type="EMBL" id="UINC01000304">
    <property type="protein sequence ID" value="SUZ52937.1"/>
    <property type="molecule type" value="Genomic_DNA"/>
</dbReference>
<dbReference type="InterPro" id="IPR029026">
    <property type="entry name" value="tRNA_m1G_MTases_N"/>
</dbReference>
<feature type="domain" description="tRNA methyltransferase TRMD/TRM10-type" evidence="15">
    <location>
        <begin position="1"/>
        <end position="224"/>
    </location>
</feature>
<dbReference type="NCBIfam" id="TIGR00088">
    <property type="entry name" value="trmD"/>
    <property type="match status" value="1"/>
</dbReference>
<gene>
    <name evidence="16" type="ORF">METZ01_LOCUS5791</name>
</gene>
<evidence type="ECO:0000313" key="16">
    <source>
        <dbReference type="EMBL" id="SUZ52937.1"/>
    </source>
</evidence>
<dbReference type="FunFam" id="1.10.1270.20:FF:000001">
    <property type="entry name" value="tRNA (guanine-N(1)-)-methyltransferase"/>
    <property type="match status" value="1"/>
</dbReference>
<keyword evidence="7" id="KW-0963">Cytoplasm</keyword>
<evidence type="ECO:0000256" key="10">
    <source>
        <dbReference type="ARBA" id="ARBA00022691"/>
    </source>
</evidence>
<keyword evidence="8" id="KW-0489">Methyltransferase</keyword>
<evidence type="ECO:0000256" key="8">
    <source>
        <dbReference type="ARBA" id="ARBA00022603"/>
    </source>
</evidence>
<keyword evidence="9" id="KW-0808">Transferase</keyword>
<comment type="function">
    <text evidence="1">Specifically methylates guanosine-37 in various tRNAs.</text>
</comment>
<evidence type="ECO:0000256" key="2">
    <source>
        <dbReference type="ARBA" id="ARBA00004496"/>
    </source>
</evidence>
<dbReference type="GO" id="GO:0002939">
    <property type="term" value="P:tRNA N1-guanine methylation"/>
    <property type="evidence" value="ECO:0007669"/>
    <property type="project" value="TreeGrafter"/>
</dbReference>
<evidence type="ECO:0000256" key="13">
    <source>
        <dbReference type="ARBA" id="ARBA00033392"/>
    </source>
</evidence>
<comment type="subcellular location">
    <subcellularLocation>
        <location evidence="2">Cytoplasm</location>
    </subcellularLocation>
</comment>
<evidence type="ECO:0000256" key="7">
    <source>
        <dbReference type="ARBA" id="ARBA00022490"/>
    </source>
</evidence>
<comment type="catalytic activity">
    <reaction evidence="14">
        <text>guanosine(37) in tRNA + S-adenosyl-L-methionine = N(1)-methylguanosine(37) in tRNA + S-adenosyl-L-homocysteine + H(+)</text>
        <dbReference type="Rhea" id="RHEA:36899"/>
        <dbReference type="Rhea" id="RHEA-COMP:10145"/>
        <dbReference type="Rhea" id="RHEA-COMP:10147"/>
        <dbReference type="ChEBI" id="CHEBI:15378"/>
        <dbReference type="ChEBI" id="CHEBI:57856"/>
        <dbReference type="ChEBI" id="CHEBI:59789"/>
        <dbReference type="ChEBI" id="CHEBI:73542"/>
        <dbReference type="ChEBI" id="CHEBI:74269"/>
        <dbReference type="EC" id="2.1.1.228"/>
    </reaction>
</comment>
<dbReference type="GO" id="GO:0005829">
    <property type="term" value="C:cytosol"/>
    <property type="evidence" value="ECO:0007669"/>
    <property type="project" value="TreeGrafter"/>
</dbReference>
<evidence type="ECO:0000256" key="5">
    <source>
        <dbReference type="ARBA" id="ARBA00012807"/>
    </source>
</evidence>
<evidence type="ECO:0000256" key="9">
    <source>
        <dbReference type="ARBA" id="ARBA00022679"/>
    </source>
</evidence>
<evidence type="ECO:0000256" key="11">
    <source>
        <dbReference type="ARBA" id="ARBA00022694"/>
    </source>
</evidence>
<evidence type="ECO:0000256" key="4">
    <source>
        <dbReference type="ARBA" id="ARBA00011738"/>
    </source>
</evidence>
<dbReference type="Pfam" id="PF01746">
    <property type="entry name" value="tRNA_m1G_MT"/>
    <property type="match status" value="1"/>
</dbReference>
<sequence>MRFDVITLFPELIKNSFEHGITGRALSSKKILLDTVNPRDFSEDVNNKVDDRPYGGGPGMVMQAEPMIAAIRKAKKQSKNPHTIFMSPQGKIFNQNKAEQFSNMEHLVIVCGRYEGIDQRIIESEVDEECSVGGYILSGGELPSLIVMDSVSRIIEGVLGDPDSARKDTFSNGLLKHPQYTRPDSGAYGDVPKILLSGDHELIRKWQLKQSLLKTRQNRPDLLENRVLNEEELQLLEEIIREEQS</sequence>
<comment type="similarity">
    <text evidence="3">Belongs to the RNA methyltransferase TrmD family.</text>
</comment>
<evidence type="ECO:0000256" key="14">
    <source>
        <dbReference type="ARBA" id="ARBA00047783"/>
    </source>
</evidence>
<dbReference type="Gene3D" id="1.10.1270.20">
    <property type="entry name" value="tRNA(m1g37)methyltransferase, domain 2"/>
    <property type="match status" value="1"/>
</dbReference>
<dbReference type="CDD" id="cd18080">
    <property type="entry name" value="TrmD-like"/>
    <property type="match status" value="1"/>
</dbReference>
<proteinExistence type="inferred from homology"/>
<dbReference type="InterPro" id="IPR002649">
    <property type="entry name" value="tRNA_m1G_MeTrfase_TrmD"/>
</dbReference>
<evidence type="ECO:0000256" key="1">
    <source>
        <dbReference type="ARBA" id="ARBA00002634"/>
    </source>
</evidence>
<evidence type="ECO:0000256" key="12">
    <source>
        <dbReference type="ARBA" id="ARBA00029736"/>
    </source>
</evidence>
<keyword evidence="10" id="KW-0949">S-adenosyl-L-methionine</keyword>
<dbReference type="PIRSF" id="PIRSF000386">
    <property type="entry name" value="tRNA_mtase"/>
    <property type="match status" value="1"/>
</dbReference>
<dbReference type="InterPro" id="IPR029028">
    <property type="entry name" value="Alpha/beta_knot_MTases"/>
</dbReference>
<dbReference type="PANTHER" id="PTHR46417:SF1">
    <property type="entry name" value="TRNA (GUANINE-N(1)-)-METHYLTRANSFERASE"/>
    <property type="match status" value="1"/>
</dbReference>
<dbReference type="SUPFAM" id="SSF75217">
    <property type="entry name" value="alpha/beta knot"/>
    <property type="match status" value="1"/>
</dbReference>
<dbReference type="InterPro" id="IPR016009">
    <property type="entry name" value="tRNA_MeTrfase_TRMD/TRM10"/>
</dbReference>
<protein>
    <recommendedName>
        <fullName evidence="6">tRNA (guanine-N(1)-)-methyltransferase</fullName>
        <ecNumber evidence="5">2.1.1.228</ecNumber>
    </recommendedName>
    <alternativeName>
        <fullName evidence="12">M1G-methyltransferase</fullName>
    </alternativeName>
    <alternativeName>
        <fullName evidence="13">tRNA [GM37] methyltransferase</fullName>
    </alternativeName>
</protein>
<dbReference type="Gene3D" id="3.40.1280.10">
    <property type="match status" value="1"/>
</dbReference>
<reference evidence="16" key="1">
    <citation type="submission" date="2018-05" db="EMBL/GenBank/DDBJ databases">
        <authorList>
            <person name="Lanie J.A."/>
            <person name="Ng W.-L."/>
            <person name="Kazmierczak K.M."/>
            <person name="Andrzejewski T.M."/>
            <person name="Davidsen T.M."/>
            <person name="Wayne K.J."/>
            <person name="Tettelin H."/>
            <person name="Glass J.I."/>
            <person name="Rusch D."/>
            <person name="Podicherti R."/>
            <person name="Tsui H.-C.T."/>
            <person name="Winkler M.E."/>
        </authorList>
    </citation>
    <scope>NUCLEOTIDE SEQUENCE</scope>
</reference>
<dbReference type="NCBIfam" id="NF000648">
    <property type="entry name" value="PRK00026.1"/>
    <property type="match status" value="1"/>
</dbReference>